<evidence type="ECO:0000313" key="2">
    <source>
        <dbReference type="EMBL" id="KAK8881242.1"/>
    </source>
</evidence>
<name>A0ABR2JQR3_9EUKA</name>
<feature type="coiled-coil region" evidence="1">
    <location>
        <begin position="18"/>
        <end position="45"/>
    </location>
</feature>
<organism evidence="2 3">
    <name type="scientific">Tritrichomonas musculus</name>
    <dbReference type="NCBI Taxonomy" id="1915356"/>
    <lineage>
        <taxon>Eukaryota</taxon>
        <taxon>Metamonada</taxon>
        <taxon>Parabasalia</taxon>
        <taxon>Tritrichomonadida</taxon>
        <taxon>Tritrichomonadidae</taxon>
        <taxon>Tritrichomonas</taxon>
    </lineage>
</organism>
<comment type="caution">
    <text evidence="2">The sequence shown here is derived from an EMBL/GenBank/DDBJ whole genome shotgun (WGS) entry which is preliminary data.</text>
</comment>
<dbReference type="Gene3D" id="3.40.50.300">
    <property type="entry name" value="P-loop containing nucleotide triphosphate hydrolases"/>
    <property type="match status" value="1"/>
</dbReference>
<sequence length="1031" mass="118702">MDMYYDAVVDKTTPQFKFTDLIEKLDNQIEELRNMKDEFQNQKHLITSFNQKRKSNSYGDDALTNTSSIDYKEDLSPEEIIAEIAKLEKDVENLFTKENSKKTRILFLGPTGSGKTTLMHLLSGCHMIADNRGTLETALYCDGKCRVGNMKIGHLAHAETCFPAIDERNDYILCDCPGFLDTRSISQRILNAFSIGRLLTSPCKIKILLFLTYSHFTSDRCSGAIRLIDEAEKFFCDYNQIEQCIGLVITQVDHDQTVSNILKYVIKNRSKNHRLLYYFYEHQEKCFLVYKAKQGQEYNFNYKQQLLNFMKNGAINNPEHNIIMDKETLQTLCLTCDQMNDKMNSFLKDLANNIAEKHKNAKNIDDINFWIKNIEQLRSSAKMGINQFYLDLSKSNEFNWAKKSLNSLNSWNIFYDQVISKSTLSYSKKQLFNLNGLLSTFDDQIDDLRNKRNYEESQIQWARDKSVISITHKLNDIIRSGNVNNNQWVNFFDVLEKHPLHYYKGATKMKNIPVEKIEEIDGVIHGKMDNKSLRQLVRQMEHVIRYSLKIFELIPPDQSKVSKVMNRLRTTDLHPYEMKMFKKYVPTAGNKTAGVFEMIIHPLKIVSSIPVGVGHVIKPALKKEKDIDNVNKMEQWFFDGTLNGKIKVFNGLVVPLMKVYGDIAKLCDKEYAISFSFGGDSFTGFPFYDYQQILPNDSHVSIITQCRSMTNILRDTSKNSMVIYNSISSLYHQVIGEIFQIKIDMSGLQHYLNILQNKQFDKTLNEILNDLEGSKTSTDDKIVFYSQVLAATRMIGAIYGRGIGSQARKDLFGIKTTVNCQTEDGKVCIYNSKNIHDINQNIVIHFQDLVCDLEYSDDKTAGFTPDSFVKTSREYIKKFEEAYEKSKNNLKNVITSIFSSLKSEIKDEPNQNDKKPNPDGEKLLDDLQKVDGVKVKKINENKFSMLFKGSLIKVAIGKLLNIAPLIYDAVLASNKNRELKEKYKTICSYSPLIRFYQFTTKALEDPNFLGVIITLDDKNNISFEKITLDLK</sequence>
<gene>
    <name evidence="2" type="ORF">M9Y10_003976</name>
</gene>
<dbReference type="InterPro" id="IPR027417">
    <property type="entry name" value="P-loop_NTPase"/>
</dbReference>
<evidence type="ECO:0000313" key="3">
    <source>
        <dbReference type="Proteomes" id="UP001470230"/>
    </source>
</evidence>
<evidence type="ECO:0000256" key="1">
    <source>
        <dbReference type="SAM" id="Coils"/>
    </source>
</evidence>
<dbReference type="Proteomes" id="UP001470230">
    <property type="component" value="Unassembled WGS sequence"/>
</dbReference>
<proteinExistence type="predicted"/>
<keyword evidence="3" id="KW-1185">Reference proteome</keyword>
<reference evidence="2 3" key="1">
    <citation type="submission" date="2024-04" db="EMBL/GenBank/DDBJ databases">
        <title>Tritrichomonas musculus Genome.</title>
        <authorList>
            <person name="Alves-Ferreira E."/>
            <person name="Grigg M."/>
            <person name="Lorenzi H."/>
            <person name="Galac M."/>
        </authorList>
    </citation>
    <scope>NUCLEOTIDE SEQUENCE [LARGE SCALE GENOMIC DNA]</scope>
    <source>
        <strain evidence="2 3">EAF2021</strain>
    </source>
</reference>
<dbReference type="SUPFAM" id="SSF52540">
    <property type="entry name" value="P-loop containing nucleoside triphosphate hydrolases"/>
    <property type="match status" value="1"/>
</dbReference>
<keyword evidence="1" id="KW-0175">Coiled coil</keyword>
<protein>
    <recommendedName>
        <fullName evidence="4">G domain-containing protein</fullName>
    </recommendedName>
</protein>
<evidence type="ECO:0008006" key="4">
    <source>
        <dbReference type="Google" id="ProtNLM"/>
    </source>
</evidence>
<dbReference type="EMBL" id="JAPFFF010000010">
    <property type="protein sequence ID" value="KAK8881242.1"/>
    <property type="molecule type" value="Genomic_DNA"/>
</dbReference>
<accession>A0ABR2JQR3</accession>